<evidence type="ECO:0000313" key="4">
    <source>
        <dbReference type="Proteomes" id="UP000726737"/>
    </source>
</evidence>
<dbReference type="GO" id="GO:0045111">
    <property type="term" value="C:intermediate filament cytoskeleton"/>
    <property type="evidence" value="ECO:0007669"/>
    <property type="project" value="TreeGrafter"/>
</dbReference>
<dbReference type="PANTHER" id="PTHR14332:SF3">
    <property type="entry name" value="DISRUPTED IN SCHIZOPHRENIA 1 PROTEIN"/>
    <property type="match status" value="1"/>
</dbReference>
<dbReference type="Proteomes" id="UP000726737">
    <property type="component" value="Unassembled WGS sequence"/>
</dbReference>
<feature type="compositionally biased region" description="Polar residues" evidence="2">
    <location>
        <begin position="248"/>
        <end position="298"/>
    </location>
</feature>
<keyword evidence="1" id="KW-0175">Coiled coil</keyword>
<evidence type="ECO:0000313" key="3">
    <source>
        <dbReference type="EMBL" id="KAG0261754.1"/>
    </source>
</evidence>
<feature type="compositionally biased region" description="Low complexity" evidence="2">
    <location>
        <begin position="306"/>
        <end position="320"/>
    </location>
</feature>
<accession>A0A9P6U5S0</accession>
<feature type="compositionally biased region" description="Polar residues" evidence="2">
    <location>
        <begin position="81"/>
        <end position="115"/>
    </location>
</feature>
<feature type="compositionally biased region" description="Polar residues" evidence="2">
    <location>
        <begin position="141"/>
        <end position="152"/>
    </location>
</feature>
<keyword evidence="4" id="KW-1185">Reference proteome</keyword>
<feature type="region of interest" description="Disordered" evidence="2">
    <location>
        <begin position="1"/>
        <end position="178"/>
    </location>
</feature>
<dbReference type="InterPro" id="IPR026081">
    <property type="entry name" value="DISC1"/>
</dbReference>
<feature type="compositionally biased region" description="Basic and acidic residues" evidence="2">
    <location>
        <begin position="25"/>
        <end position="47"/>
    </location>
</feature>
<gene>
    <name evidence="3" type="ORF">BG011_000718</name>
</gene>
<feature type="region of interest" description="Disordered" evidence="2">
    <location>
        <begin position="384"/>
        <end position="404"/>
    </location>
</feature>
<organism evidence="3 4">
    <name type="scientific">Mortierella polycephala</name>
    <dbReference type="NCBI Taxonomy" id="41804"/>
    <lineage>
        <taxon>Eukaryota</taxon>
        <taxon>Fungi</taxon>
        <taxon>Fungi incertae sedis</taxon>
        <taxon>Mucoromycota</taxon>
        <taxon>Mortierellomycotina</taxon>
        <taxon>Mortierellomycetes</taxon>
        <taxon>Mortierellales</taxon>
        <taxon>Mortierellaceae</taxon>
        <taxon>Mortierella</taxon>
    </lineage>
</organism>
<dbReference type="AlphaFoldDB" id="A0A9P6U5S0"/>
<feature type="region of interest" description="Disordered" evidence="2">
    <location>
        <begin position="438"/>
        <end position="503"/>
    </location>
</feature>
<dbReference type="GO" id="GO:0005815">
    <property type="term" value="C:microtubule organizing center"/>
    <property type="evidence" value="ECO:0007669"/>
    <property type="project" value="TreeGrafter"/>
</dbReference>
<proteinExistence type="predicted"/>
<reference evidence="3" key="1">
    <citation type="journal article" date="2020" name="Fungal Divers.">
        <title>Resolving the Mortierellaceae phylogeny through synthesis of multi-gene phylogenetics and phylogenomics.</title>
        <authorList>
            <person name="Vandepol N."/>
            <person name="Liber J."/>
            <person name="Desiro A."/>
            <person name="Na H."/>
            <person name="Kennedy M."/>
            <person name="Barry K."/>
            <person name="Grigoriev I.V."/>
            <person name="Miller A.N."/>
            <person name="O'Donnell K."/>
            <person name="Stajich J.E."/>
            <person name="Bonito G."/>
        </authorList>
    </citation>
    <scope>NUCLEOTIDE SEQUENCE</scope>
    <source>
        <strain evidence="3">KOD948</strain>
    </source>
</reference>
<evidence type="ECO:0008006" key="5">
    <source>
        <dbReference type="Google" id="ProtNLM"/>
    </source>
</evidence>
<feature type="compositionally biased region" description="Low complexity" evidence="2">
    <location>
        <begin position="385"/>
        <end position="404"/>
    </location>
</feature>
<dbReference type="OrthoDB" id="2416276at2759"/>
<feature type="compositionally biased region" description="Basic and acidic residues" evidence="2">
    <location>
        <begin position="62"/>
        <end position="74"/>
    </location>
</feature>
<feature type="compositionally biased region" description="Low complexity" evidence="2">
    <location>
        <begin position="477"/>
        <end position="488"/>
    </location>
</feature>
<evidence type="ECO:0000256" key="1">
    <source>
        <dbReference type="SAM" id="Coils"/>
    </source>
</evidence>
<protein>
    <recommendedName>
        <fullName evidence="5">UVR domain-containing protein</fullName>
    </recommendedName>
</protein>
<dbReference type="PANTHER" id="PTHR14332">
    <property type="entry name" value="DISRUPTED IN SCHIZOPHRENIA 1 PROTEIN"/>
    <property type="match status" value="1"/>
</dbReference>
<feature type="compositionally biased region" description="Basic residues" evidence="2">
    <location>
        <begin position="438"/>
        <end position="447"/>
    </location>
</feature>
<feature type="coiled-coil region" evidence="1">
    <location>
        <begin position="738"/>
        <end position="873"/>
    </location>
</feature>
<dbReference type="EMBL" id="JAAAJA010000116">
    <property type="protein sequence ID" value="KAG0261754.1"/>
    <property type="molecule type" value="Genomic_DNA"/>
</dbReference>
<evidence type="ECO:0000256" key="2">
    <source>
        <dbReference type="SAM" id="MobiDB-lite"/>
    </source>
</evidence>
<sequence>MASNEHDQMDHDDTRTSFNSLLQSSKDDHNGHDNDDDHDDDGSKEHTSLLSKNSRMVKGKSIGKDKDDDKDEGKVAWGSGSRRQGNRSMVQSLYASPKHSVSQRRQASVPGSPTAEQHPHQGVSPLFLSNMPDLWREDNMDPNNTMRPSSSIIIEDASPPLPWKEPSHRFESEENLSTSQRFSIDAISDGAFAMPSNQLSLTDSQHFPPLAGTISNDTSNTALIDIPAAHSEPKKRIWGPKGAKISEESTLNNASSNEPPSSHTATKTNLDSTMAIQEPPSASSVYYDTPSAGPSTPVSGPVSGRSTPKSNRTSKTKSSTFGLSNLSESGIGIVSGLTSLRNSIMIPALSSSTSTGRISERTNASQASSLAASQSSLLDFVVEEQQPSWQQHQRQSSTSSSIMGSPSLFRSAVLRSGNENVYSNKDVPGSSSMIFERGHKHDRRHKKMESGANNSDNPRGSRVRHSTSGPILERRLSSSTSSLSSSKAQSRRRNMASQPQSAATSLSFMEAEFQELVQQQSQLSVHKVELCKELLSLYSRRNINDQKQETAAKAEQFEEADSAATTIRLVQERIQKLERIYAEADKTLWDNKRRQDELGRSISERQQDVIQEMELMRQTKEKEKESFEKDLQKARENELDRILAERDEVDKERSDVALGQDFLGKNEAELQERMAEETKVEQDELEDLMGKQDANRSEIRELSKKLEDLCMQDQEYDRKIVALEKRIRMIAHQFDDKAKEVAHEKQGLERRISEIQNKAANLDKQEAHIAKKTQEAMARQDLISNEIQLIATQQDRLKDVRKVFEEELQAIQRLRLEEETFREKEAGWMMRTDSLTEDLKESEAQVSKLTTKIAADEKAIVDLEQDIAAGEKRILKTESLKNLAAQRWDFKQASLYSNEVIKSRETVAQQRTELDTLMSKVSGSEETKQLESLQEEYGKLKMFVKEEEAVMFKEIQSVTTETLDRLNNGSSESSSRDTATTATIEEAAERIGAHGGGASSGSKLSGRLLSELRSEIENVREMYRIRFGREETIPTMHEASAASAASTATDSIQGGDGSTTTTLTCATEDIEHLRHTLERDIQAAVAEEDYDTAAELQARLDAL</sequence>
<name>A0A9P6U5S0_9FUNG</name>
<feature type="coiled-coil region" evidence="1">
    <location>
        <begin position="540"/>
        <end position="637"/>
    </location>
</feature>
<comment type="caution">
    <text evidence="3">The sequence shown here is derived from an EMBL/GenBank/DDBJ whole genome shotgun (WGS) entry which is preliminary data.</text>
</comment>
<feature type="compositionally biased region" description="Basic and acidic residues" evidence="2">
    <location>
        <begin position="1"/>
        <end position="15"/>
    </location>
</feature>
<dbReference type="GO" id="GO:0005874">
    <property type="term" value="C:microtubule"/>
    <property type="evidence" value="ECO:0007669"/>
    <property type="project" value="TreeGrafter"/>
</dbReference>
<feature type="region of interest" description="Disordered" evidence="2">
    <location>
        <begin position="247"/>
        <end position="322"/>
    </location>
</feature>